<keyword evidence="1" id="KW-0472">Membrane</keyword>
<keyword evidence="1" id="KW-1133">Transmembrane helix</keyword>
<keyword evidence="1" id="KW-0812">Transmembrane</keyword>
<proteinExistence type="predicted"/>
<feature type="transmembrane region" description="Helical" evidence="1">
    <location>
        <begin position="317"/>
        <end position="336"/>
    </location>
</feature>
<protein>
    <submittedName>
        <fullName evidence="2">SEL1-like repeat protein</fullName>
    </submittedName>
</protein>
<dbReference type="Gene3D" id="1.25.40.10">
    <property type="entry name" value="Tetratricopeptide repeat domain"/>
    <property type="match status" value="1"/>
</dbReference>
<accession>A0ABU5LI22</accession>
<name>A0ABU5LI22_9GAMM</name>
<dbReference type="EMBL" id="JAOBTT010000001">
    <property type="protein sequence ID" value="MDZ7279594.1"/>
    <property type="molecule type" value="Genomic_DNA"/>
</dbReference>
<dbReference type="RefSeq" id="WP_322543413.1">
    <property type="nucleotide sequence ID" value="NZ_JAOBTT010000001.1"/>
</dbReference>
<dbReference type="InterPro" id="IPR006597">
    <property type="entry name" value="Sel1-like"/>
</dbReference>
<dbReference type="Pfam" id="PF08238">
    <property type="entry name" value="Sel1"/>
    <property type="match status" value="1"/>
</dbReference>
<dbReference type="SMART" id="SM00671">
    <property type="entry name" value="SEL1"/>
    <property type="match status" value="1"/>
</dbReference>
<comment type="caution">
    <text evidence="2">The sequence shown here is derived from an EMBL/GenBank/DDBJ whole genome shotgun (WGS) entry which is preliminary data.</text>
</comment>
<evidence type="ECO:0000313" key="2">
    <source>
        <dbReference type="EMBL" id="MDZ7279594.1"/>
    </source>
</evidence>
<keyword evidence="3" id="KW-1185">Reference proteome</keyword>
<evidence type="ECO:0000313" key="3">
    <source>
        <dbReference type="Proteomes" id="UP001288620"/>
    </source>
</evidence>
<gene>
    <name evidence="2" type="ORF">N4G40_15140</name>
</gene>
<dbReference type="Proteomes" id="UP001288620">
    <property type="component" value="Unassembled WGS sequence"/>
</dbReference>
<dbReference type="SUPFAM" id="SSF81901">
    <property type="entry name" value="HCP-like"/>
    <property type="match status" value="1"/>
</dbReference>
<sequence length="337" mass="38614">MKEKIDRAIKKGELFFLGTKLPEDFYCGFLEWQALAEASQEPKAYYNMGYCYRYGEGIDKDINAAVKCYRAALDGGIERAAEKLYECFGTDPLSKEIKLFDAESSLEEAEQYHKSAVNFLKLLNVLVEKGYTDYRSKIKAAQTVVDVIELHIGFLTDKADFEDSAERLRKKGHEWAVDLMHFMECHLLYVYKYTEEREQHRVVRDGNSSYVPGKKFHTLAIDKYLVNGSKKTCTRYYPKPTEIPENNSLLIHEDKNPWKATINYDFSQNIQADDVAFIELKEINEELGIATPINLIKPKLPIKYEIKVKALGMRPGNIAMLIGAAALAGMCFYFAVR</sequence>
<evidence type="ECO:0000256" key="1">
    <source>
        <dbReference type="SAM" id="Phobius"/>
    </source>
</evidence>
<organism evidence="2 3">
    <name type="scientific">Pantoea eucrina</name>
    <dbReference type="NCBI Taxonomy" id="472693"/>
    <lineage>
        <taxon>Bacteria</taxon>
        <taxon>Pseudomonadati</taxon>
        <taxon>Pseudomonadota</taxon>
        <taxon>Gammaproteobacteria</taxon>
        <taxon>Enterobacterales</taxon>
        <taxon>Erwiniaceae</taxon>
        <taxon>Pantoea</taxon>
    </lineage>
</organism>
<reference evidence="3" key="1">
    <citation type="submission" date="2023-07" db="EMBL/GenBank/DDBJ databases">
        <title>Structural and functional analysis of rice phyllospheric bacteria for their antimicrobial properties and defense elicitation against blast disease.</title>
        <authorList>
            <person name="Sahu K.P."/>
            <person name="Asharani P."/>
            <person name="Kumar M."/>
            <person name="Reddy B."/>
            <person name="Kumar A."/>
        </authorList>
    </citation>
    <scope>NUCLEOTIDE SEQUENCE [LARGE SCALE GENOMIC DNA]</scope>
    <source>
        <strain evidence="3">OsEp_Plm_30P10</strain>
    </source>
</reference>
<dbReference type="InterPro" id="IPR011990">
    <property type="entry name" value="TPR-like_helical_dom_sf"/>
</dbReference>